<feature type="transmembrane region" description="Helical" evidence="1">
    <location>
        <begin position="51"/>
        <end position="74"/>
    </location>
</feature>
<evidence type="ECO:0000256" key="1">
    <source>
        <dbReference type="SAM" id="Phobius"/>
    </source>
</evidence>
<keyword evidence="1" id="KW-0472">Membrane</keyword>
<keyword evidence="1" id="KW-1133">Transmembrane helix</keyword>
<protein>
    <recommendedName>
        <fullName evidence="3">Transmembrane protein</fullName>
    </recommendedName>
</protein>
<organism evidence="2">
    <name type="scientific">Fagus sylvatica</name>
    <name type="common">Beechnut</name>
    <dbReference type="NCBI Taxonomy" id="28930"/>
    <lineage>
        <taxon>Eukaryota</taxon>
        <taxon>Viridiplantae</taxon>
        <taxon>Streptophyta</taxon>
        <taxon>Embryophyta</taxon>
        <taxon>Tracheophyta</taxon>
        <taxon>Spermatophyta</taxon>
        <taxon>Magnoliopsida</taxon>
        <taxon>eudicotyledons</taxon>
        <taxon>Gunneridae</taxon>
        <taxon>Pentapetalae</taxon>
        <taxon>rosids</taxon>
        <taxon>fabids</taxon>
        <taxon>Fagales</taxon>
        <taxon>Fagaceae</taxon>
        <taxon>Fagus</taxon>
    </lineage>
</organism>
<dbReference type="EMBL" id="OIVN01000792">
    <property type="protein sequence ID" value="SPC85661.1"/>
    <property type="molecule type" value="Genomic_DNA"/>
</dbReference>
<keyword evidence="1" id="KW-0812">Transmembrane</keyword>
<sequence length="108" mass="11600">MASRWTSGLHRSEADLSLAQRGSRKDRSLSFSRGGVLLVCGGRWWGFVEFLVGFCWFVVAGGGAFVDFVVGLVVGHDGIVDGYAFRWVEVGVVASDCRWLAVIVGGCG</sequence>
<proteinExistence type="predicted"/>
<evidence type="ECO:0000313" key="2">
    <source>
        <dbReference type="EMBL" id="SPC85661.1"/>
    </source>
</evidence>
<feature type="transmembrane region" description="Helical" evidence="1">
    <location>
        <begin position="28"/>
        <end position="45"/>
    </location>
</feature>
<gene>
    <name evidence="2" type="ORF">FSB_LOCUS13543</name>
</gene>
<reference evidence="2" key="1">
    <citation type="submission" date="2018-02" db="EMBL/GenBank/DDBJ databases">
        <authorList>
            <person name="Cohen D.B."/>
            <person name="Kent A.D."/>
        </authorList>
    </citation>
    <scope>NUCLEOTIDE SEQUENCE</scope>
</reference>
<evidence type="ECO:0008006" key="3">
    <source>
        <dbReference type="Google" id="ProtNLM"/>
    </source>
</evidence>
<dbReference type="AlphaFoldDB" id="A0A2N9FFJ2"/>
<accession>A0A2N9FFJ2</accession>
<name>A0A2N9FFJ2_FAGSY</name>